<evidence type="ECO:0000313" key="3">
    <source>
        <dbReference type="EMBL" id="RLN31503.1"/>
    </source>
</evidence>
<reference evidence="5 6" key="2">
    <citation type="submission" date="2018-07" db="EMBL/GenBank/DDBJ databases">
        <title>Genome sequencing of oomycete isolates from Chile give support for New Zealand origin for Phytophthora kernoviae and make available the first Nothophytophthora sp. genome.</title>
        <authorList>
            <person name="Studholme D.J."/>
            <person name="Sanfuentes E."/>
            <person name="Panda P."/>
            <person name="Hill R."/>
            <person name="Sambles C."/>
            <person name="Grant M."/>
            <person name="Williams N.M."/>
            <person name="Mcdougal R.L."/>
        </authorList>
    </citation>
    <scope>NUCLEOTIDE SEQUENCE [LARGE SCALE GENOMIC DNA]</scope>
    <source>
        <strain evidence="3">Chile2</strain>
        <strain evidence="4">Chile4</strain>
    </source>
</reference>
<proteinExistence type="predicted"/>
<evidence type="ECO:0000313" key="6">
    <source>
        <dbReference type="Proteomes" id="UP000285883"/>
    </source>
</evidence>
<protein>
    <submittedName>
        <fullName evidence="4">Uncharacterized protein</fullName>
    </submittedName>
</protein>
<accession>A0A3R7J5S7</accession>
<sequence>MIVWGLVSDVSNEEEQQCVAAGISSSKTVGKRSSMIKMILRLLLEVRDLILEHLARLLVHVEQSVELLVGPGGCGAQFLPDSAHFNGESVDPNALLLVLAA</sequence>
<dbReference type="Proteomes" id="UP000785171">
    <property type="component" value="Unassembled WGS sequence"/>
</dbReference>
<reference evidence="1" key="1">
    <citation type="journal article" date="2015" name="Genom Data">
        <title>Genome sequences of six Phytophthora species associated with forests in New Zealand.</title>
        <authorList>
            <person name="Studholme D.J."/>
            <person name="McDougal R.L."/>
            <person name="Sambles C."/>
            <person name="Hansen E."/>
            <person name="Hardy G."/>
            <person name="Grant M."/>
            <person name="Ganley R.J."/>
            <person name="Williams N.M."/>
        </authorList>
    </citation>
    <scope>NUCLEOTIDE SEQUENCE</scope>
    <source>
        <strain evidence="1">NZFS 2646</strain>
        <strain evidence="2">NZFS 3630</strain>
    </source>
</reference>
<evidence type="ECO:0000313" key="4">
    <source>
        <dbReference type="EMBL" id="RLN77982.1"/>
    </source>
</evidence>
<dbReference type="EMBL" id="MBDN02000214">
    <property type="protein sequence ID" value="RLN77982.1"/>
    <property type="molecule type" value="Genomic_DNA"/>
</dbReference>
<evidence type="ECO:0000313" key="5">
    <source>
        <dbReference type="Proteomes" id="UP000285624"/>
    </source>
</evidence>
<dbReference type="Proteomes" id="UP000285883">
    <property type="component" value="Unassembled WGS sequence"/>
</dbReference>
<comment type="caution">
    <text evidence="4">The sequence shown here is derived from an EMBL/GenBank/DDBJ whole genome shotgun (WGS) entry which is preliminary data.</text>
</comment>
<dbReference type="EMBL" id="MAYM02000961">
    <property type="protein sequence ID" value="RLN31503.1"/>
    <property type="molecule type" value="Genomic_DNA"/>
</dbReference>
<evidence type="ECO:0000313" key="2">
    <source>
        <dbReference type="EMBL" id="KAG2521668.1"/>
    </source>
</evidence>
<dbReference type="AlphaFoldDB" id="A0A3R7J5S7"/>
<reference evidence="1" key="3">
    <citation type="submission" date="2020-06" db="EMBL/GenBank/DDBJ databases">
        <authorList>
            <person name="Studholme D.J."/>
        </authorList>
    </citation>
    <scope>NUCLEOTIDE SEQUENCE</scope>
    <source>
        <strain evidence="1">NZFS 2646</strain>
        <strain evidence="2">NZFS 3630</strain>
    </source>
</reference>
<dbReference type="EMBL" id="JPWV03000235">
    <property type="protein sequence ID" value="KAG2520573.1"/>
    <property type="molecule type" value="Genomic_DNA"/>
</dbReference>
<gene>
    <name evidence="3" type="ORF">BBI17_006455</name>
    <name evidence="4" type="ORF">BBO99_00006321</name>
    <name evidence="1" type="ORF">JM16_006669</name>
    <name evidence="2" type="ORF">JM18_005876</name>
</gene>
<dbReference type="Proteomes" id="UP000792063">
    <property type="component" value="Unassembled WGS sequence"/>
</dbReference>
<dbReference type="EMBL" id="JPWU03000241">
    <property type="protein sequence ID" value="KAG2521668.1"/>
    <property type="molecule type" value="Genomic_DNA"/>
</dbReference>
<name>A0A3R7J5S7_9STRA</name>
<organism evidence="4 5">
    <name type="scientific">Phytophthora kernoviae</name>
    <dbReference type="NCBI Taxonomy" id="325452"/>
    <lineage>
        <taxon>Eukaryota</taxon>
        <taxon>Sar</taxon>
        <taxon>Stramenopiles</taxon>
        <taxon>Oomycota</taxon>
        <taxon>Peronosporomycetes</taxon>
        <taxon>Peronosporales</taxon>
        <taxon>Peronosporaceae</taxon>
        <taxon>Phytophthora</taxon>
    </lineage>
</organism>
<dbReference type="Proteomes" id="UP000285624">
    <property type="component" value="Unassembled WGS sequence"/>
</dbReference>
<keyword evidence="5" id="KW-1185">Reference proteome</keyword>
<evidence type="ECO:0000313" key="1">
    <source>
        <dbReference type="EMBL" id="KAG2520573.1"/>
    </source>
</evidence>